<keyword evidence="2" id="KW-0238">DNA-binding</keyword>
<protein>
    <submittedName>
        <fullName evidence="6">DeoR family transcriptional regulator</fullName>
    </submittedName>
</protein>
<organism evidence="6 7">
    <name type="scientific">Nguyenibacter vanlangensis</name>
    <dbReference type="NCBI Taxonomy" id="1216886"/>
    <lineage>
        <taxon>Bacteria</taxon>
        <taxon>Pseudomonadati</taxon>
        <taxon>Pseudomonadota</taxon>
        <taxon>Alphaproteobacteria</taxon>
        <taxon>Acetobacterales</taxon>
        <taxon>Acetobacteraceae</taxon>
        <taxon>Nguyenibacter</taxon>
    </lineage>
</organism>
<dbReference type="InterPro" id="IPR036388">
    <property type="entry name" value="WH-like_DNA-bd_sf"/>
</dbReference>
<evidence type="ECO:0000259" key="5">
    <source>
        <dbReference type="PROSITE" id="PS51000"/>
    </source>
</evidence>
<dbReference type="InterPro" id="IPR014036">
    <property type="entry name" value="DeoR-like_C"/>
</dbReference>
<keyword evidence="1" id="KW-0805">Transcription regulation</keyword>
<dbReference type="Gene3D" id="1.10.10.10">
    <property type="entry name" value="Winged helix-like DNA-binding domain superfamily/Winged helix DNA-binding domain"/>
    <property type="match status" value="1"/>
</dbReference>
<evidence type="ECO:0000313" key="7">
    <source>
        <dbReference type="Proteomes" id="UP001449795"/>
    </source>
</evidence>
<evidence type="ECO:0000256" key="3">
    <source>
        <dbReference type="ARBA" id="ARBA00023163"/>
    </source>
</evidence>
<dbReference type="InterPro" id="IPR018356">
    <property type="entry name" value="Tscrpt_reg_HTH_DeoR_CS"/>
</dbReference>
<evidence type="ECO:0000256" key="2">
    <source>
        <dbReference type="ARBA" id="ARBA00023125"/>
    </source>
</evidence>
<keyword evidence="3" id="KW-0804">Transcription</keyword>
<proteinExistence type="predicted"/>
<sequence length="293" mass="30706">MSIGTRSTVLQRRLHIAERIRQQGQVRVDALARECGISTVTIRADLAYLEDQGLAIRTSGGARATGAVRHGARDAQCPLSTPQHRAMAMIAARLARPPMTVLLGPGTLPALLPPYLPPAPDLNIVVTSLDALPAARQHGGGQVHLLGGQCHPDRPDIDGPAAIRALALHDIDLFVLETAWIARTGLALHANASLPLHQAAARAARATASLLDAGRHGASTPPCAVLLQATDFLITADRPDTPSPFLLADLGFAPAPPSGDPARLYARSRARSADAARPPSTRKDTQDVGAPVT</sequence>
<name>A0ABZ3D2X1_9PROT</name>
<dbReference type="Pfam" id="PF00455">
    <property type="entry name" value="DeoRC"/>
    <property type="match status" value="1"/>
</dbReference>
<dbReference type="Proteomes" id="UP001449795">
    <property type="component" value="Chromosome"/>
</dbReference>
<evidence type="ECO:0000256" key="1">
    <source>
        <dbReference type="ARBA" id="ARBA00023015"/>
    </source>
</evidence>
<feature type="domain" description="HTH deoR-type" evidence="5">
    <location>
        <begin position="9"/>
        <end position="64"/>
    </location>
</feature>
<dbReference type="InterPro" id="IPR001034">
    <property type="entry name" value="DeoR_HTH"/>
</dbReference>
<dbReference type="SUPFAM" id="SSF46785">
    <property type="entry name" value="Winged helix' DNA-binding domain"/>
    <property type="match status" value="1"/>
</dbReference>
<dbReference type="PANTHER" id="PTHR30363:SF44">
    <property type="entry name" value="AGA OPERON TRANSCRIPTIONAL REPRESSOR-RELATED"/>
    <property type="match status" value="1"/>
</dbReference>
<dbReference type="SMART" id="SM00420">
    <property type="entry name" value="HTH_DEOR"/>
    <property type="match status" value="1"/>
</dbReference>
<dbReference type="SUPFAM" id="SSF100950">
    <property type="entry name" value="NagB/RpiA/CoA transferase-like"/>
    <property type="match status" value="1"/>
</dbReference>
<feature type="compositionally biased region" description="Low complexity" evidence="4">
    <location>
        <begin position="261"/>
        <end position="279"/>
    </location>
</feature>
<reference evidence="6 7" key="1">
    <citation type="submission" date="2024-04" db="EMBL/GenBank/DDBJ databases">
        <title>Complete genome sequence of Nguyenibacter vanlangesis HBCM-1154, a strain capable of nitrogen fixation, IAA production, and phosphorus solubilization isolated from sugarcane soil.</title>
        <authorList>
            <person name="MY HANH P."/>
        </authorList>
    </citation>
    <scope>NUCLEOTIDE SEQUENCE [LARGE SCALE GENOMIC DNA]</scope>
    <source>
        <strain evidence="6 7">HBCM 1154</strain>
    </source>
</reference>
<evidence type="ECO:0000313" key="6">
    <source>
        <dbReference type="EMBL" id="XAE42113.1"/>
    </source>
</evidence>
<dbReference type="InterPro" id="IPR037171">
    <property type="entry name" value="NagB/RpiA_transferase-like"/>
</dbReference>
<dbReference type="RefSeq" id="WP_342627913.1">
    <property type="nucleotide sequence ID" value="NZ_CP152276.1"/>
</dbReference>
<dbReference type="Pfam" id="PF08220">
    <property type="entry name" value="HTH_DeoR"/>
    <property type="match status" value="1"/>
</dbReference>
<dbReference type="EMBL" id="CP152276">
    <property type="protein sequence ID" value="XAE42113.1"/>
    <property type="molecule type" value="Genomic_DNA"/>
</dbReference>
<dbReference type="InterPro" id="IPR050313">
    <property type="entry name" value="Carb_Metab_HTH_regulators"/>
</dbReference>
<dbReference type="InterPro" id="IPR036390">
    <property type="entry name" value="WH_DNA-bd_sf"/>
</dbReference>
<dbReference type="SMART" id="SM01134">
    <property type="entry name" value="DeoRC"/>
    <property type="match status" value="1"/>
</dbReference>
<dbReference type="PROSITE" id="PS00894">
    <property type="entry name" value="HTH_DEOR_1"/>
    <property type="match status" value="1"/>
</dbReference>
<keyword evidence="7" id="KW-1185">Reference proteome</keyword>
<accession>A0ABZ3D2X1</accession>
<evidence type="ECO:0000256" key="4">
    <source>
        <dbReference type="SAM" id="MobiDB-lite"/>
    </source>
</evidence>
<dbReference type="PROSITE" id="PS51000">
    <property type="entry name" value="HTH_DEOR_2"/>
    <property type="match status" value="1"/>
</dbReference>
<feature type="region of interest" description="Disordered" evidence="4">
    <location>
        <begin position="251"/>
        <end position="293"/>
    </location>
</feature>
<dbReference type="PANTHER" id="PTHR30363">
    <property type="entry name" value="HTH-TYPE TRANSCRIPTIONAL REGULATOR SRLR-RELATED"/>
    <property type="match status" value="1"/>
</dbReference>
<gene>
    <name evidence="6" type="ORF">AAC691_17860</name>
</gene>